<feature type="non-terminal residue" evidence="10">
    <location>
        <position position="267"/>
    </location>
</feature>
<dbReference type="InterPro" id="IPR050173">
    <property type="entry name" value="ABC_transporter_C-like"/>
</dbReference>
<dbReference type="Gene3D" id="3.40.50.300">
    <property type="entry name" value="P-loop containing nucleotide triphosphate hydrolases"/>
    <property type="match status" value="1"/>
</dbReference>
<dbReference type="GO" id="GO:0005524">
    <property type="term" value="F:ATP binding"/>
    <property type="evidence" value="ECO:0007669"/>
    <property type="project" value="UniProtKB-KW"/>
</dbReference>
<dbReference type="InterPro" id="IPR017871">
    <property type="entry name" value="ABC_transporter-like_CS"/>
</dbReference>
<organism evidence="10 11">
    <name type="scientific">Mortierella alpina</name>
    <name type="common">Oleaginous fungus</name>
    <name type="synonym">Mortierella renispora</name>
    <dbReference type="NCBI Taxonomy" id="64518"/>
    <lineage>
        <taxon>Eukaryota</taxon>
        <taxon>Fungi</taxon>
        <taxon>Fungi incertae sedis</taxon>
        <taxon>Mucoromycota</taxon>
        <taxon>Mortierellomycotina</taxon>
        <taxon>Mortierellomycetes</taxon>
        <taxon>Mortierellales</taxon>
        <taxon>Mortierellaceae</taxon>
        <taxon>Mortierella</taxon>
    </lineage>
</organism>
<dbReference type="GO" id="GO:0042626">
    <property type="term" value="F:ATPase-coupled transmembrane transporter activity"/>
    <property type="evidence" value="ECO:0007669"/>
    <property type="project" value="TreeGrafter"/>
</dbReference>
<accession>A0A9P6IPX3</accession>
<name>A0A9P6IPX3_MORAP</name>
<dbReference type="FunFam" id="3.40.50.300:FF:000163">
    <property type="entry name" value="Multidrug resistance-associated protein member 4"/>
    <property type="match status" value="1"/>
</dbReference>
<reference evidence="10" key="1">
    <citation type="journal article" date="2020" name="Fungal Divers.">
        <title>Resolving the Mortierellaceae phylogeny through synthesis of multi-gene phylogenetics and phylogenomics.</title>
        <authorList>
            <person name="Vandepol N."/>
            <person name="Liber J."/>
            <person name="Desiro A."/>
            <person name="Na H."/>
            <person name="Kennedy M."/>
            <person name="Barry K."/>
            <person name="Grigoriev I.V."/>
            <person name="Miller A.N."/>
            <person name="O'Donnell K."/>
            <person name="Stajich J.E."/>
            <person name="Bonito G."/>
        </authorList>
    </citation>
    <scope>NUCLEOTIDE SEQUENCE</scope>
    <source>
        <strain evidence="10">CK1249</strain>
    </source>
</reference>
<dbReference type="GO" id="GO:0016887">
    <property type="term" value="F:ATP hydrolysis activity"/>
    <property type="evidence" value="ECO:0007669"/>
    <property type="project" value="InterPro"/>
</dbReference>
<evidence type="ECO:0000256" key="6">
    <source>
        <dbReference type="ARBA" id="ARBA00022840"/>
    </source>
</evidence>
<dbReference type="Pfam" id="PF00005">
    <property type="entry name" value="ABC_tran"/>
    <property type="match status" value="2"/>
</dbReference>
<proteinExistence type="predicted"/>
<evidence type="ECO:0000256" key="1">
    <source>
        <dbReference type="ARBA" id="ARBA00004128"/>
    </source>
</evidence>
<gene>
    <name evidence="10" type="primary">ABCC1_4</name>
    <name evidence="10" type="ORF">BGZ70_005088</name>
</gene>
<evidence type="ECO:0000256" key="8">
    <source>
        <dbReference type="ARBA" id="ARBA00023136"/>
    </source>
</evidence>
<dbReference type="PANTHER" id="PTHR24223:SF443">
    <property type="entry name" value="MULTIDRUG-RESISTANCE LIKE PROTEIN 1, ISOFORM I"/>
    <property type="match status" value="1"/>
</dbReference>
<keyword evidence="8" id="KW-0472">Membrane</keyword>
<dbReference type="SUPFAM" id="SSF52540">
    <property type="entry name" value="P-loop containing nucleoside triphosphate hydrolases"/>
    <property type="match status" value="1"/>
</dbReference>
<dbReference type="InterPro" id="IPR027417">
    <property type="entry name" value="P-loop_NTPase"/>
</dbReference>
<keyword evidence="7" id="KW-1133">Transmembrane helix</keyword>
<dbReference type="CDD" id="cd03244">
    <property type="entry name" value="ABCC_MRP_domain2"/>
    <property type="match status" value="1"/>
</dbReference>
<dbReference type="PROSITE" id="PS50893">
    <property type="entry name" value="ABC_TRANSPORTER_2"/>
    <property type="match status" value="1"/>
</dbReference>
<dbReference type="OrthoDB" id="6500128at2759"/>
<dbReference type="SMART" id="SM00382">
    <property type="entry name" value="AAA"/>
    <property type="match status" value="1"/>
</dbReference>
<feature type="non-terminal residue" evidence="10">
    <location>
        <position position="1"/>
    </location>
</feature>
<dbReference type="InterPro" id="IPR003593">
    <property type="entry name" value="AAA+_ATPase"/>
</dbReference>
<dbReference type="PROSITE" id="PS00211">
    <property type="entry name" value="ABC_TRANSPORTER_1"/>
    <property type="match status" value="1"/>
</dbReference>
<evidence type="ECO:0000256" key="7">
    <source>
        <dbReference type="ARBA" id="ARBA00022989"/>
    </source>
</evidence>
<evidence type="ECO:0000313" key="11">
    <source>
        <dbReference type="Proteomes" id="UP000738359"/>
    </source>
</evidence>
<dbReference type="Proteomes" id="UP000738359">
    <property type="component" value="Unassembled WGS sequence"/>
</dbReference>
<evidence type="ECO:0000256" key="5">
    <source>
        <dbReference type="ARBA" id="ARBA00022741"/>
    </source>
</evidence>
<evidence type="ECO:0000256" key="4">
    <source>
        <dbReference type="ARBA" id="ARBA00022737"/>
    </source>
</evidence>
<dbReference type="AlphaFoldDB" id="A0A9P6IPX3"/>
<dbReference type="GO" id="GO:0000329">
    <property type="term" value="C:fungal-type vacuole membrane"/>
    <property type="evidence" value="ECO:0007669"/>
    <property type="project" value="UniProtKB-ARBA"/>
</dbReference>
<keyword evidence="3" id="KW-0812">Transmembrane</keyword>
<evidence type="ECO:0000259" key="9">
    <source>
        <dbReference type="PROSITE" id="PS50893"/>
    </source>
</evidence>
<comment type="caution">
    <text evidence="10">The sequence shown here is derived from an EMBL/GenBank/DDBJ whole genome shotgun (WGS) entry which is preliminary data.</text>
</comment>
<evidence type="ECO:0000313" key="10">
    <source>
        <dbReference type="EMBL" id="KAF9944055.1"/>
    </source>
</evidence>
<protein>
    <submittedName>
        <fullName evidence="10">Multidrug resistance-associated protein 1</fullName>
    </submittedName>
</protein>
<keyword evidence="5" id="KW-0547">Nucleotide-binding</keyword>
<dbReference type="PANTHER" id="PTHR24223">
    <property type="entry name" value="ATP-BINDING CASSETTE SUB-FAMILY C"/>
    <property type="match status" value="1"/>
</dbReference>
<dbReference type="EMBL" id="JAAAHY010002681">
    <property type="protein sequence ID" value="KAF9944055.1"/>
    <property type="molecule type" value="Genomic_DNA"/>
</dbReference>
<keyword evidence="6" id="KW-0067">ATP-binding</keyword>
<evidence type="ECO:0000256" key="3">
    <source>
        <dbReference type="ARBA" id="ARBA00022692"/>
    </source>
</evidence>
<keyword evidence="4" id="KW-0677">Repeat</keyword>
<evidence type="ECO:0000256" key="2">
    <source>
        <dbReference type="ARBA" id="ARBA00022448"/>
    </source>
</evidence>
<feature type="domain" description="ABC transporter" evidence="9">
    <location>
        <begin position="3"/>
        <end position="263"/>
    </location>
</feature>
<keyword evidence="11" id="KW-1185">Reference proteome</keyword>
<keyword evidence="2" id="KW-0813">Transport</keyword>
<sequence>GRVVFKDYSARYREGLELVLRNASFTVEPAQKIGIVGRTGAGKSSLALALFRIIEADNSYWALASDPNGRDYPAMSGMYNHDGGGSIEIDGIDISRLGLRDLRRHLAIIPQDPTLFAGTIRSNLDPFDEASEVELWQALERAHLKAHVSTLAGGLSFEVTPNGENFSVGQRSLMCLARALLRKTKVLLLDEATAAVDVETDDLIQKTIRREFGDRTVLTIAHRIKTVMDSDKILVLDKGRVREFEPPSTLLKRKDSLFYSLAHQAGE</sequence>
<dbReference type="InterPro" id="IPR003439">
    <property type="entry name" value="ABC_transporter-like_ATP-bd"/>
</dbReference>
<comment type="subcellular location">
    <subcellularLocation>
        <location evidence="1">Vacuole membrane</location>
        <topology evidence="1">Multi-pass membrane protein</topology>
    </subcellularLocation>
</comment>